<accession>A0ACC2Q5U8</accession>
<reference evidence="1" key="1">
    <citation type="submission" date="2023-03" db="EMBL/GenBank/DDBJ databases">
        <title>Chromosome-level genomes of two armyworms, Mythimna separata and Mythimna loreyi, provide insights into the biosynthesis and reception of sex pheromones.</title>
        <authorList>
            <person name="Zhao H."/>
        </authorList>
    </citation>
    <scope>NUCLEOTIDE SEQUENCE</scope>
    <source>
        <strain evidence="1">BeijingLab</strain>
    </source>
</reference>
<keyword evidence="2" id="KW-1185">Reference proteome</keyword>
<evidence type="ECO:0000313" key="1">
    <source>
        <dbReference type="EMBL" id="KAJ8708658.1"/>
    </source>
</evidence>
<gene>
    <name evidence="1" type="ORF">PYW08_010040</name>
</gene>
<evidence type="ECO:0000313" key="2">
    <source>
        <dbReference type="Proteomes" id="UP001231649"/>
    </source>
</evidence>
<name>A0ACC2Q5U8_9NEOP</name>
<proteinExistence type="predicted"/>
<protein>
    <submittedName>
        <fullName evidence="1">Uncharacterized protein</fullName>
    </submittedName>
</protein>
<dbReference type="EMBL" id="CM056801">
    <property type="protein sequence ID" value="KAJ8708658.1"/>
    <property type="molecule type" value="Genomic_DNA"/>
</dbReference>
<comment type="caution">
    <text evidence="1">The sequence shown here is derived from an EMBL/GenBank/DDBJ whole genome shotgun (WGS) entry which is preliminary data.</text>
</comment>
<sequence length="399" mass="46170">MSTKEFEKTLKLTKYALLISGIKTSKNHKNKAVDYFIDNYLYYCNFTALYTVLFGEAYWIIDGIQTGRPFVEISLISPCITISVLGTIKTWFIYLNKETLIQILTKLKEIHPNFDENDTKGSFETERKIIEKSMKLFKFVQVLLLNIYILVVTTFCLIPGIISGYNYQKTGEFVVAYPYEVKYPFDVHKSSVWYLVYIHQVWATAIVIFNVFGCDTLFFALCVYINMHFNLLGLRFEKIVSNLKHETKKNLAKAIGRHHELIDLVDQSEILFTKSSLFNIVTSSILICLSAFNITVSDRMNIAFAFFTFLLMSLSQISMVCYFGDLLMTSSVAINKCIYNCPWYEADQDSKRTIFLVMMRSQKACRLTAWKFAVLNLGAFTTILSRSWSYFALLKTVYK</sequence>
<organism evidence="1 2">
    <name type="scientific">Mythimna loreyi</name>
    <dbReference type="NCBI Taxonomy" id="667449"/>
    <lineage>
        <taxon>Eukaryota</taxon>
        <taxon>Metazoa</taxon>
        <taxon>Ecdysozoa</taxon>
        <taxon>Arthropoda</taxon>
        <taxon>Hexapoda</taxon>
        <taxon>Insecta</taxon>
        <taxon>Pterygota</taxon>
        <taxon>Neoptera</taxon>
        <taxon>Endopterygota</taxon>
        <taxon>Lepidoptera</taxon>
        <taxon>Glossata</taxon>
        <taxon>Ditrysia</taxon>
        <taxon>Noctuoidea</taxon>
        <taxon>Noctuidae</taxon>
        <taxon>Noctuinae</taxon>
        <taxon>Hadenini</taxon>
        <taxon>Mythimna</taxon>
    </lineage>
</organism>
<dbReference type="Proteomes" id="UP001231649">
    <property type="component" value="Chromosome 25"/>
</dbReference>